<evidence type="ECO:0000313" key="2">
    <source>
        <dbReference type="EMBL" id="POW09418.1"/>
    </source>
</evidence>
<sequence length="210" mass="22813">TATASKPRPSSHPAFVPRINLLLGPGSIVGTMNTSLFLIPVSFYLEPMNLHLALLTTLHAWIGIGSLGQTSSIENRDGILDISSPPRMVELLPVDRVSIDIPPCKDVSAYDRMVHEHNSPYKVPSPLQRAMNTYPAGRDSRDDPIPPGVVITRNRDSDDGCFCLNRYFIGGLVGVGATIIVLTLIFYLGNAAKPQPPEVLVVAYCPTVKR</sequence>
<feature type="non-terminal residue" evidence="2">
    <location>
        <position position="1"/>
    </location>
</feature>
<feature type="transmembrane region" description="Helical" evidence="1">
    <location>
        <begin position="167"/>
        <end position="188"/>
    </location>
</feature>
<evidence type="ECO:0000313" key="3">
    <source>
        <dbReference type="Proteomes" id="UP000239156"/>
    </source>
</evidence>
<protein>
    <submittedName>
        <fullName evidence="2">Uncharacterized protein</fullName>
    </submittedName>
</protein>
<keyword evidence="1" id="KW-0812">Transmembrane</keyword>
<keyword evidence="1" id="KW-0472">Membrane</keyword>
<comment type="caution">
    <text evidence="2">The sequence shown here is derived from an EMBL/GenBank/DDBJ whole genome shotgun (WGS) entry which is preliminary data.</text>
</comment>
<reference evidence="2" key="1">
    <citation type="submission" date="2017-12" db="EMBL/GenBank/DDBJ databases">
        <title>Gene loss provides genomic basis for host adaptation in cereal stripe rust fungi.</title>
        <authorList>
            <person name="Xia C."/>
        </authorList>
    </citation>
    <scope>NUCLEOTIDE SEQUENCE [LARGE SCALE GENOMIC DNA]</scope>
    <source>
        <strain evidence="2">93-210</strain>
    </source>
</reference>
<gene>
    <name evidence="2" type="ORF">PSTT_06847</name>
</gene>
<organism evidence="2 3">
    <name type="scientific">Puccinia striiformis</name>
    <dbReference type="NCBI Taxonomy" id="27350"/>
    <lineage>
        <taxon>Eukaryota</taxon>
        <taxon>Fungi</taxon>
        <taxon>Dikarya</taxon>
        <taxon>Basidiomycota</taxon>
        <taxon>Pucciniomycotina</taxon>
        <taxon>Pucciniomycetes</taxon>
        <taxon>Pucciniales</taxon>
        <taxon>Pucciniaceae</taxon>
        <taxon>Puccinia</taxon>
    </lineage>
</organism>
<feature type="transmembrane region" description="Helical" evidence="1">
    <location>
        <begin position="21"/>
        <end position="44"/>
    </location>
</feature>
<evidence type="ECO:0000256" key="1">
    <source>
        <dbReference type="SAM" id="Phobius"/>
    </source>
</evidence>
<proteinExistence type="predicted"/>
<dbReference type="EMBL" id="PKSL01000055">
    <property type="protein sequence ID" value="POW09418.1"/>
    <property type="molecule type" value="Genomic_DNA"/>
</dbReference>
<name>A0A2S4VIX7_9BASI</name>
<dbReference type="AlphaFoldDB" id="A0A2S4VIX7"/>
<dbReference type="VEuPathDB" id="FungiDB:PSTT_06847"/>
<keyword evidence="1" id="KW-1133">Transmembrane helix</keyword>
<feature type="non-terminal residue" evidence="2">
    <location>
        <position position="210"/>
    </location>
</feature>
<keyword evidence="3" id="KW-1185">Reference proteome</keyword>
<dbReference type="Proteomes" id="UP000239156">
    <property type="component" value="Unassembled WGS sequence"/>
</dbReference>
<accession>A0A2S4VIX7</accession>